<evidence type="ECO:0000313" key="1">
    <source>
        <dbReference type="EMBL" id="BAB62612.1"/>
    </source>
</evidence>
<dbReference type="AlphaFoldDB" id="Q94D68"/>
<protein>
    <submittedName>
        <fullName evidence="1">Uncharacterized protein</fullName>
    </submittedName>
</protein>
<name>Q94D68_ORYSJ</name>
<dbReference type="EMBL" id="AP003414">
    <property type="protein sequence ID" value="BAB62612.1"/>
    <property type="molecule type" value="Genomic_DNA"/>
</dbReference>
<sequence length="56" mass="6550">MNGAAARRHIFLGVVLAFLLFLLMYKTLVPRAWPFLRRPPEMRKKSYVIFTNGQGR</sequence>
<reference evidence="1" key="1">
    <citation type="journal article" date="2002" name="Nature">
        <title>The genome sequence and structure of rice chromosome 1.</title>
        <authorList>
            <person name="Sasaki T."/>
            <person name="Matsumoto T."/>
            <person name="Yamamoto K."/>
            <person name="Sakata K."/>
            <person name="Baba T."/>
            <person name="Katayose Y."/>
            <person name="Wu J."/>
            <person name="Niimura Y."/>
            <person name="Cheng Z."/>
            <person name="Nagamura Y."/>
            <person name="Antonio B.A."/>
            <person name="Kanamori H."/>
            <person name="Hosokawa S."/>
            <person name="Masukawa M."/>
            <person name="Arikawa K."/>
            <person name="Chiden Y."/>
            <person name="Hayashi M."/>
            <person name="Okamoto M."/>
            <person name="Ando T."/>
            <person name="Aoki H."/>
            <person name="Arita K."/>
            <person name="Hamada M."/>
            <person name="Harada C."/>
            <person name="Hijishita S."/>
            <person name="Honda M."/>
            <person name="Ichikawa Y."/>
            <person name="Idonuma A."/>
            <person name="Iijima M."/>
            <person name="Ikeda M."/>
            <person name="Ikeno M."/>
            <person name="Itoh S."/>
            <person name="Itoh T."/>
            <person name="Itoh Y."/>
            <person name="Itoh Y."/>
            <person name="Iwabuchi A."/>
            <person name="Kamiya K."/>
            <person name="Karasawa W."/>
            <person name="Katagiri S."/>
            <person name="Kikuta A."/>
            <person name="Kobayashi N."/>
            <person name="Kono I."/>
            <person name="Machita K."/>
            <person name="Maehara T."/>
            <person name="Mizuno H."/>
            <person name="Mizubayashi T."/>
            <person name="Mukai Y."/>
            <person name="Nagasaki H."/>
            <person name="Nakashima M."/>
            <person name="Nakama Y."/>
            <person name="Nakamichi Y."/>
            <person name="Nakamura M."/>
            <person name="Namiki N."/>
            <person name="Negishi M."/>
            <person name="Ohta I."/>
            <person name="Ono N."/>
            <person name="Saji S."/>
            <person name="Sakai K."/>
            <person name="Shibata M."/>
            <person name="Shimokawa T."/>
            <person name="Shomura A."/>
            <person name="Song J."/>
            <person name="Takazaki Y."/>
            <person name="Terasawa K."/>
            <person name="Tsuji K."/>
            <person name="Waki K."/>
            <person name="Yamagata H."/>
            <person name="Yamane H."/>
            <person name="Yoshiki S."/>
            <person name="Yoshihara R."/>
            <person name="Yukawa K."/>
            <person name="Zhong H."/>
            <person name="Iwama H."/>
            <person name="Endo T."/>
            <person name="Ito H."/>
            <person name="Hahn J.H."/>
            <person name="Kim H.I."/>
            <person name="Eun M.Y."/>
            <person name="Yano M."/>
            <person name="Jiang J."/>
            <person name="Gojobori T."/>
        </authorList>
    </citation>
    <scope>NUCLEOTIDE SEQUENCE [LARGE SCALE GENOMIC DNA]</scope>
</reference>
<organism evidence="1">
    <name type="scientific">Oryza sativa subsp. japonica</name>
    <name type="common">Rice</name>
    <dbReference type="NCBI Taxonomy" id="39947"/>
    <lineage>
        <taxon>Eukaryota</taxon>
        <taxon>Viridiplantae</taxon>
        <taxon>Streptophyta</taxon>
        <taxon>Embryophyta</taxon>
        <taxon>Tracheophyta</taxon>
        <taxon>Spermatophyta</taxon>
        <taxon>Magnoliopsida</taxon>
        <taxon>Liliopsida</taxon>
        <taxon>Poales</taxon>
        <taxon>Poaceae</taxon>
        <taxon>BOP clade</taxon>
        <taxon>Oryzoideae</taxon>
        <taxon>Oryzeae</taxon>
        <taxon>Oryzinae</taxon>
        <taxon>Oryza</taxon>
        <taxon>Oryza sativa</taxon>
    </lineage>
</organism>
<accession>Q94D68</accession>
<proteinExistence type="predicted"/>
<dbReference type="Proteomes" id="UP000817658">
    <property type="component" value="Chromosome 1"/>
</dbReference>
<gene>
    <name evidence="1" type="primary">B1153F04.22</name>
</gene>